<dbReference type="Gene3D" id="2.40.260.10">
    <property type="entry name" value="Sortase"/>
    <property type="match status" value="1"/>
</dbReference>
<proteinExistence type="predicted"/>
<dbReference type="InterPro" id="IPR023365">
    <property type="entry name" value="Sortase_dom-sf"/>
</dbReference>
<protein>
    <submittedName>
        <fullName evidence="3">Sortase family protein</fullName>
    </submittedName>
</protein>
<evidence type="ECO:0000256" key="2">
    <source>
        <dbReference type="SAM" id="MobiDB-lite"/>
    </source>
</evidence>
<evidence type="ECO:0000313" key="4">
    <source>
        <dbReference type="Proteomes" id="UP000199113"/>
    </source>
</evidence>
<reference evidence="3" key="1">
    <citation type="submission" date="2016-10" db="EMBL/GenBank/DDBJ databases">
        <authorList>
            <person name="de Groot N.N."/>
        </authorList>
    </citation>
    <scope>NUCLEOTIDE SEQUENCE [LARGE SCALE GENOMIC DNA]</scope>
    <source>
        <strain evidence="3">CGMCC 1.10697</strain>
    </source>
</reference>
<dbReference type="STRING" id="748909.SAMN05192575_12011"/>
<sequence>MKRGAGRHAAVGRATARLLVLGAATASVVGVLVLAVAVARGGASTAGSGEGAVAEPAPAVQAERGTSMAASAPRTGALTPEPPQRAVLPSGTAVPVVAVSTTDDGTLDVPSDVDVAGWWRGGSRIGDPFGSVLLSAHVDSAADGLGPYVELLDVRRGQSVVLTSESLRQEYVVSSLRLLDKGPLAEHAWVYAATGPHRLVLVTCAGPFDAGRGGYQRLAVVTATPVGEPTRRSP</sequence>
<feature type="compositionally biased region" description="Low complexity" evidence="2">
    <location>
        <begin position="43"/>
        <end position="63"/>
    </location>
</feature>
<dbReference type="Pfam" id="PF04203">
    <property type="entry name" value="Sortase"/>
    <property type="match status" value="1"/>
</dbReference>
<organism evidence="3 4">
    <name type="scientific">Nocardioides alpinus</name>
    <dbReference type="NCBI Taxonomy" id="748909"/>
    <lineage>
        <taxon>Bacteria</taxon>
        <taxon>Bacillati</taxon>
        <taxon>Actinomycetota</taxon>
        <taxon>Actinomycetes</taxon>
        <taxon>Propionibacteriales</taxon>
        <taxon>Nocardioidaceae</taxon>
        <taxon>Nocardioides</taxon>
    </lineage>
</organism>
<accession>A0A1I1BHK9</accession>
<dbReference type="GO" id="GO:0016787">
    <property type="term" value="F:hydrolase activity"/>
    <property type="evidence" value="ECO:0007669"/>
    <property type="project" value="UniProtKB-KW"/>
</dbReference>
<dbReference type="RefSeq" id="WP_139227847.1">
    <property type="nucleotide sequence ID" value="NZ_FOKC01000020.1"/>
</dbReference>
<dbReference type="InterPro" id="IPR005754">
    <property type="entry name" value="Sortase"/>
</dbReference>
<dbReference type="InterPro" id="IPR042001">
    <property type="entry name" value="Sortase_F"/>
</dbReference>
<dbReference type="Proteomes" id="UP000199113">
    <property type="component" value="Unassembled WGS sequence"/>
</dbReference>
<name>A0A1I1BHK9_9ACTN</name>
<evidence type="ECO:0000256" key="1">
    <source>
        <dbReference type="ARBA" id="ARBA00022801"/>
    </source>
</evidence>
<feature type="region of interest" description="Disordered" evidence="2">
    <location>
        <begin position="43"/>
        <end position="87"/>
    </location>
</feature>
<dbReference type="AlphaFoldDB" id="A0A1I1BHK9"/>
<dbReference type="CDD" id="cd05829">
    <property type="entry name" value="Sortase_F"/>
    <property type="match status" value="1"/>
</dbReference>
<dbReference type="OrthoDB" id="525039at2"/>
<evidence type="ECO:0000313" key="3">
    <source>
        <dbReference type="EMBL" id="SFB49212.1"/>
    </source>
</evidence>
<gene>
    <name evidence="3" type="ORF">SAMN05192575_12011</name>
</gene>
<dbReference type="EMBL" id="FOKC01000020">
    <property type="protein sequence ID" value="SFB49212.1"/>
    <property type="molecule type" value="Genomic_DNA"/>
</dbReference>
<keyword evidence="1" id="KW-0378">Hydrolase</keyword>